<sequence length="142" mass="15147">MNKVLLIAASLSAIAALLHIAIIINGANWYRFFGAGERMARAAERGDWYPALVTTGIALVLASWAGIALAGAGAVSLPSGLLPYLKAALVLITLIYLIRGLVVVPLYFMAQATPFVVWSSVICLVFAVFHIVGVIQVWPNLK</sequence>
<evidence type="ECO:0000256" key="1">
    <source>
        <dbReference type="SAM" id="Phobius"/>
    </source>
</evidence>
<feature type="transmembrane region" description="Helical" evidence="1">
    <location>
        <begin position="48"/>
        <end position="75"/>
    </location>
</feature>
<feature type="transmembrane region" description="Helical" evidence="1">
    <location>
        <begin position="87"/>
        <end position="108"/>
    </location>
</feature>
<feature type="transmembrane region" description="Helical" evidence="1">
    <location>
        <begin position="6"/>
        <end position="27"/>
    </location>
</feature>
<evidence type="ECO:0000313" key="3">
    <source>
        <dbReference type="Proteomes" id="UP000237839"/>
    </source>
</evidence>
<reference evidence="2 3" key="1">
    <citation type="submission" date="2018-02" db="EMBL/GenBank/DDBJ databases">
        <title>Solimicrobium silvestre gen. nov., sp. nov., isolated from alpine forest soil.</title>
        <authorList>
            <person name="Margesin R."/>
            <person name="Albuquerque L."/>
            <person name="Zhang D.-C."/>
            <person name="Froufe H.J.C."/>
            <person name="Severino R."/>
            <person name="Roxo I."/>
            <person name="Egas C."/>
            <person name="Da Costa M.S."/>
        </authorList>
    </citation>
    <scope>NUCLEOTIDE SEQUENCE [LARGE SCALE GENOMIC DNA]</scope>
    <source>
        <strain evidence="2 3">S20-91</strain>
    </source>
</reference>
<feature type="transmembrane region" description="Helical" evidence="1">
    <location>
        <begin position="115"/>
        <end position="138"/>
    </location>
</feature>
<accession>A0A2S9GSK4</accession>
<dbReference type="AlphaFoldDB" id="A0A2S9GSK4"/>
<keyword evidence="1" id="KW-0812">Transmembrane</keyword>
<organism evidence="2 3">
    <name type="scientific">Solimicrobium silvestre</name>
    <dbReference type="NCBI Taxonomy" id="2099400"/>
    <lineage>
        <taxon>Bacteria</taxon>
        <taxon>Pseudomonadati</taxon>
        <taxon>Pseudomonadota</taxon>
        <taxon>Betaproteobacteria</taxon>
        <taxon>Burkholderiales</taxon>
        <taxon>Oxalobacteraceae</taxon>
        <taxon>Solimicrobium</taxon>
    </lineage>
</organism>
<dbReference type="EMBL" id="PUGF01000039">
    <property type="protein sequence ID" value="PRC90676.1"/>
    <property type="molecule type" value="Genomic_DNA"/>
</dbReference>
<keyword evidence="1" id="KW-1133">Transmembrane helix</keyword>
<dbReference type="OrthoDB" id="5457135at2"/>
<name>A0A2S9GSK4_9BURK</name>
<gene>
    <name evidence="2" type="ORF">S2091_4626</name>
</gene>
<proteinExistence type="predicted"/>
<evidence type="ECO:0000313" key="2">
    <source>
        <dbReference type="EMBL" id="PRC90676.1"/>
    </source>
</evidence>
<keyword evidence="1" id="KW-0472">Membrane</keyword>
<dbReference type="RefSeq" id="WP_105534345.1">
    <property type="nucleotide sequence ID" value="NZ_PUGF01000039.1"/>
</dbReference>
<keyword evidence="3" id="KW-1185">Reference proteome</keyword>
<protein>
    <submittedName>
        <fullName evidence="2">Uncharacterized protein</fullName>
    </submittedName>
</protein>
<dbReference type="Proteomes" id="UP000237839">
    <property type="component" value="Unassembled WGS sequence"/>
</dbReference>
<comment type="caution">
    <text evidence="2">The sequence shown here is derived from an EMBL/GenBank/DDBJ whole genome shotgun (WGS) entry which is preliminary data.</text>
</comment>